<keyword evidence="2" id="KW-1185">Reference proteome</keyword>
<evidence type="ECO:0000313" key="2">
    <source>
        <dbReference type="Proteomes" id="UP001597024"/>
    </source>
</evidence>
<comment type="caution">
    <text evidence="1">The sequence shown here is derived from an EMBL/GenBank/DDBJ whole genome shotgun (WGS) entry which is preliminary data.</text>
</comment>
<evidence type="ECO:0008006" key="3">
    <source>
        <dbReference type="Google" id="ProtNLM"/>
    </source>
</evidence>
<gene>
    <name evidence="1" type="ORF">ACFQ08_00890</name>
</gene>
<accession>A0ABW3DHF0</accession>
<name>A0ABW3DHF0_9ACTN</name>
<evidence type="ECO:0000313" key="1">
    <source>
        <dbReference type="EMBL" id="MFD0883123.1"/>
    </source>
</evidence>
<reference evidence="2" key="1">
    <citation type="journal article" date="2019" name="Int. J. Syst. Evol. Microbiol.">
        <title>The Global Catalogue of Microorganisms (GCM) 10K type strain sequencing project: providing services to taxonomists for standard genome sequencing and annotation.</title>
        <authorList>
            <consortium name="The Broad Institute Genomics Platform"/>
            <consortium name="The Broad Institute Genome Sequencing Center for Infectious Disease"/>
            <person name="Wu L."/>
            <person name="Ma J."/>
        </authorList>
    </citation>
    <scope>NUCLEOTIDE SEQUENCE [LARGE SCALE GENOMIC DNA]</scope>
    <source>
        <strain evidence="2">CCUG 62974</strain>
    </source>
</reference>
<sequence length="273" mass="30651">MIIYIENIDPGRAQELLRRNGRNRRLDKGTVDRYAEAMRRGEWQLSHQGIAVGENGELLDGQHRLEAIIKADIAVEMPVARGMSRDAFSVLDTGKRRSPSDALRLAGATDTLHLSAALRYLHIYLNSPDSMWSGSATRLTNDQILDLRDKHPRMEECVRKARPINANTGIITSACATALYVTLDACPDMDIDPWVTGITTGANLDIGDSRLALRNFFANVRAVSGKRRVDAREHIAIYIKAWNAWRTGRKIKVLFFRKGEVMPRPVDTSPLFE</sequence>
<dbReference type="Proteomes" id="UP001597024">
    <property type="component" value="Unassembled WGS sequence"/>
</dbReference>
<dbReference type="EMBL" id="JBHTHX010000008">
    <property type="protein sequence ID" value="MFD0883123.1"/>
    <property type="molecule type" value="Genomic_DNA"/>
</dbReference>
<protein>
    <recommendedName>
        <fullName evidence="3">ParB/Sulfiredoxin domain-containing protein</fullName>
    </recommendedName>
</protein>
<proteinExistence type="predicted"/>
<organism evidence="1 2">
    <name type="scientific">Streptosporangium algeriense</name>
    <dbReference type="NCBI Taxonomy" id="1682748"/>
    <lineage>
        <taxon>Bacteria</taxon>
        <taxon>Bacillati</taxon>
        <taxon>Actinomycetota</taxon>
        <taxon>Actinomycetes</taxon>
        <taxon>Streptosporangiales</taxon>
        <taxon>Streptosporangiaceae</taxon>
        <taxon>Streptosporangium</taxon>
    </lineage>
</organism>